<evidence type="ECO:0000256" key="4">
    <source>
        <dbReference type="ARBA" id="ARBA00022989"/>
    </source>
</evidence>
<organism evidence="8 9">
    <name type="scientific">Helicobacter valdiviensis</name>
    <dbReference type="NCBI Taxonomy" id="1458358"/>
    <lineage>
        <taxon>Bacteria</taxon>
        <taxon>Pseudomonadati</taxon>
        <taxon>Campylobacterota</taxon>
        <taxon>Epsilonproteobacteria</taxon>
        <taxon>Campylobacterales</taxon>
        <taxon>Helicobacteraceae</taxon>
        <taxon>Helicobacter</taxon>
    </lineage>
</organism>
<dbReference type="InterPro" id="IPR033479">
    <property type="entry name" value="dCache_1"/>
</dbReference>
<keyword evidence="2" id="KW-1003">Cell membrane</keyword>
<accession>A0A2W6MYZ0</accession>
<evidence type="ECO:0000256" key="3">
    <source>
        <dbReference type="ARBA" id="ARBA00022692"/>
    </source>
</evidence>
<keyword evidence="9" id="KW-1185">Reference proteome</keyword>
<feature type="transmembrane region" description="Helical" evidence="6">
    <location>
        <begin position="294"/>
        <end position="316"/>
    </location>
</feature>
<reference evidence="8 9" key="1">
    <citation type="submission" date="2017-03" db="EMBL/GenBank/DDBJ databases">
        <title>Genomic and clinical evidence uncovers the enterohepatic species Helicobacter valdiviensis as a potential human intestinal pathogen.</title>
        <authorList>
            <person name="Fresia P."/>
            <person name="Jara R."/>
            <person name="Sierra R."/>
            <person name="Ferres I."/>
            <person name="Greif G."/>
            <person name="Iraola G."/>
            <person name="Collado L."/>
        </authorList>
    </citation>
    <scope>NUCLEOTIDE SEQUENCE [LARGE SCALE GENOMIC DNA]</scope>
    <source>
        <strain evidence="8 9">WBE14</strain>
    </source>
</reference>
<evidence type="ECO:0000259" key="7">
    <source>
        <dbReference type="Pfam" id="PF02743"/>
    </source>
</evidence>
<feature type="domain" description="Cache" evidence="7">
    <location>
        <begin position="90"/>
        <end position="232"/>
    </location>
</feature>
<evidence type="ECO:0000256" key="5">
    <source>
        <dbReference type="ARBA" id="ARBA00023136"/>
    </source>
</evidence>
<evidence type="ECO:0000313" key="8">
    <source>
        <dbReference type="EMBL" id="PZT48558.1"/>
    </source>
</evidence>
<dbReference type="RefSeq" id="WP_181450942.1">
    <property type="nucleotide sequence ID" value="NZ_NBIU01000006.1"/>
</dbReference>
<proteinExistence type="predicted"/>
<dbReference type="GO" id="GO:0005886">
    <property type="term" value="C:plasma membrane"/>
    <property type="evidence" value="ECO:0007669"/>
    <property type="project" value="UniProtKB-SubCell"/>
</dbReference>
<evidence type="ECO:0000256" key="2">
    <source>
        <dbReference type="ARBA" id="ARBA00022475"/>
    </source>
</evidence>
<gene>
    <name evidence="8" type="ORF">B6S12_03570</name>
</gene>
<comment type="caution">
    <text evidence="8">The sequence shown here is derived from an EMBL/GenBank/DDBJ whole genome shotgun (WGS) entry which is preliminary data.</text>
</comment>
<dbReference type="Gene3D" id="3.30.450.20">
    <property type="entry name" value="PAS domain"/>
    <property type="match status" value="1"/>
</dbReference>
<evidence type="ECO:0000313" key="9">
    <source>
        <dbReference type="Proteomes" id="UP000249746"/>
    </source>
</evidence>
<dbReference type="SUPFAM" id="SSF103190">
    <property type="entry name" value="Sensory domain-like"/>
    <property type="match status" value="1"/>
</dbReference>
<feature type="transmembrane region" description="Helical" evidence="6">
    <location>
        <begin position="12"/>
        <end position="31"/>
    </location>
</feature>
<sequence length="348" mass="38554">MNSIKIKVSLIANFIAIVCLLILGIVTFIYVKQVVLDEAIEEETNYIRTANALVVNFDKGNQGIIVRIKDSILTQKDIGVFNSIESIQAEFDNALYEVRNSLGLLGVYIAHPSGEIVVSNDSSDAINAHSMVFGKKQNYDARTRSWYQEASKLEDGKIYTSDSYIDAASGEHVFTYAMPIYKENKLVGILGIDVLSSTLQEQIKTTPGRVFAFDANTQVFASNDPTLIGGKEGEINPAIKTVSELFKSHKDYEPFYYTRDDGEERFVICSKASAYSVCIAESIDDIEAPIVKIAWIQATIVIFTSIASIILLYFVISHLLKPLSSIQNGLSGFFSYLNHESKNAPKPI</sequence>
<name>A0A2W6MYZ0_9HELI</name>
<dbReference type="InterPro" id="IPR029151">
    <property type="entry name" value="Sensor-like_sf"/>
</dbReference>
<dbReference type="Pfam" id="PF02743">
    <property type="entry name" value="dCache_1"/>
    <property type="match status" value="1"/>
</dbReference>
<protein>
    <recommendedName>
        <fullName evidence="7">Cache domain-containing protein</fullName>
    </recommendedName>
</protein>
<evidence type="ECO:0000256" key="6">
    <source>
        <dbReference type="SAM" id="Phobius"/>
    </source>
</evidence>
<dbReference type="Proteomes" id="UP000249746">
    <property type="component" value="Unassembled WGS sequence"/>
</dbReference>
<feature type="non-terminal residue" evidence="8">
    <location>
        <position position="348"/>
    </location>
</feature>
<dbReference type="AlphaFoldDB" id="A0A2W6MYZ0"/>
<keyword evidence="5 6" id="KW-0472">Membrane</keyword>
<dbReference type="EMBL" id="NBIU01000006">
    <property type="protein sequence ID" value="PZT48558.1"/>
    <property type="molecule type" value="Genomic_DNA"/>
</dbReference>
<evidence type="ECO:0000256" key="1">
    <source>
        <dbReference type="ARBA" id="ARBA00004651"/>
    </source>
</evidence>
<keyword evidence="3 6" id="KW-0812">Transmembrane</keyword>
<keyword evidence="4 6" id="KW-1133">Transmembrane helix</keyword>
<comment type="subcellular location">
    <subcellularLocation>
        <location evidence="1">Cell membrane</location>
        <topology evidence="1">Multi-pass membrane protein</topology>
    </subcellularLocation>
</comment>
<dbReference type="CDD" id="cd12913">
    <property type="entry name" value="PDC1_MCP_like"/>
    <property type="match status" value="1"/>
</dbReference>